<name>A0A9N9NL96_9GLOM</name>
<dbReference type="AlphaFoldDB" id="A0A9N9NL96"/>
<comment type="caution">
    <text evidence="1">The sequence shown here is derived from an EMBL/GenBank/DDBJ whole genome shotgun (WGS) entry which is preliminary data.</text>
</comment>
<dbReference type="OrthoDB" id="10437292at2759"/>
<protein>
    <submittedName>
        <fullName evidence="1">9333_t:CDS:1</fullName>
    </submittedName>
</protein>
<evidence type="ECO:0000313" key="1">
    <source>
        <dbReference type="EMBL" id="CAG8741395.1"/>
    </source>
</evidence>
<dbReference type="EMBL" id="CAJVQA010016157">
    <property type="protein sequence ID" value="CAG8741395.1"/>
    <property type="molecule type" value="Genomic_DNA"/>
</dbReference>
<proteinExistence type="predicted"/>
<dbReference type="PANTHER" id="PTHR35871:SF1">
    <property type="entry name" value="CXC1-LIKE CYSTEINE CLUSTER ASSOCIATED WITH KDZ TRANSPOSASES DOMAIN-CONTAINING PROTEIN"/>
    <property type="match status" value="1"/>
</dbReference>
<organism evidence="1 2">
    <name type="scientific">Cetraspora pellucida</name>
    <dbReference type="NCBI Taxonomy" id="1433469"/>
    <lineage>
        <taxon>Eukaryota</taxon>
        <taxon>Fungi</taxon>
        <taxon>Fungi incertae sedis</taxon>
        <taxon>Mucoromycota</taxon>
        <taxon>Glomeromycotina</taxon>
        <taxon>Glomeromycetes</taxon>
        <taxon>Diversisporales</taxon>
        <taxon>Gigasporaceae</taxon>
        <taxon>Cetraspora</taxon>
    </lineage>
</organism>
<gene>
    <name evidence="1" type="ORF">CPELLU_LOCUS14110</name>
</gene>
<evidence type="ECO:0000313" key="2">
    <source>
        <dbReference type="Proteomes" id="UP000789759"/>
    </source>
</evidence>
<dbReference type="PANTHER" id="PTHR35871">
    <property type="entry name" value="EXPRESSED PROTEIN"/>
    <property type="match status" value="1"/>
</dbReference>
<reference evidence="1" key="1">
    <citation type="submission" date="2021-06" db="EMBL/GenBank/DDBJ databases">
        <authorList>
            <person name="Kallberg Y."/>
            <person name="Tangrot J."/>
            <person name="Rosling A."/>
        </authorList>
    </citation>
    <scope>NUCLEOTIDE SEQUENCE</scope>
    <source>
        <strain evidence="1">FL966</strain>
    </source>
</reference>
<dbReference type="Proteomes" id="UP000789759">
    <property type="component" value="Unassembled WGS sequence"/>
</dbReference>
<accession>A0A9N9NL96</accession>
<sequence length="444" mass="51338">MQIENSNELSDAKPDECDECFSTFWIEDEENQFDSEDIMDQLQGLQQNTLEQLVKNAKTKIWTTSSHEPIYKGDAESTLHNKRAYWNKAVSGFKKITNMFPLKNVEVPESHTENYDFIFDNIYNSSNDDDNFKLRVTEYLHTHKFTLRIAEFVKFIEDEVIPALVIEEKTTILHTTACEWLYRLGWQYKDHSKNIYFNGYEHEDIDELLFYAKDGAVKAWSSEDESQLRQKSQGLSICVSDFICESIRHFQLSEEECAINDSLPDDEWLIYTEVSKRAIPIFERTHLGKIDLFLFDNSCNYNAFADDALVVTRMNMKDSGKQPLLCNGQKPDGLTHFMTFTDIDGVVKLKGIRRVIHECRLWIPGMIRKYDVSKQNNPDPINLNCCATCILSAQPDFASQKSYLQEIIEAAGYMCKAAVFAVKQYQSHCHVPTSVLEKFGNVNQ</sequence>
<keyword evidence="2" id="KW-1185">Reference proteome</keyword>